<dbReference type="RefSeq" id="WP_107721414.1">
    <property type="nucleotide sequence ID" value="NZ_CAXBOP010000003.1"/>
</dbReference>
<gene>
    <name evidence="6" type="ORF">DA792_17095</name>
</gene>
<evidence type="ECO:0000259" key="5">
    <source>
        <dbReference type="PROSITE" id="PS50893"/>
    </source>
</evidence>
<dbReference type="SUPFAM" id="SSF52540">
    <property type="entry name" value="P-loop containing nucleoside triphosphate hydrolases"/>
    <property type="match status" value="1"/>
</dbReference>
<keyword evidence="4 6" id="KW-0067">ATP-binding</keyword>
<accession>A0A2R4M6D0</accession>
<dbReference type="InterPro" id="IPR017871">
    <property type="entry name" value="ABC_transporter-like_CS"/>
</dbReference>
<dbReference type="Pfam" id="PF00005">
    <property type="entry name" value="ABC_tran"/>
    <property type="match status" value="1"/>
</dbReference>
<dbReference type="GO" id="GO:0005524">
    <property type="term" value="F:ATP binding"/>
    <property type="evidence" value="ECO:0007669"/>
    <property type="project" value="UniProtKB-KW"/>
</dbReference>
<sequence length="223" mass="24604">MVRLENLTKAYRTRGRLKYIVDRVSLDLPSNRSLALLGRNGAGKSTLLRIISGNLKPDSGTVTIDGTISWPVGYAGSFHGAMTGAQNTRFVARVYGVDTDELTDFVQDFSELGDHFHMPIRTYSSGMKARLAFAVSVGIPFQTYIIDEVTSVGDAAFRQKSSAVMRERLKQSGAIVVSHNMRMVRDLCDCAAVLENGNLRFFDDVRDAIDVHEGNMKANDYGE</sequence>
<dbReference type="CDD" id="cd03220">
    <property type="entry name" value="ABC_KpsT_Wzt"/>
    <property type="match status" value="1"/>
</dbReference>
<dbReference type="InterPro" id="IPR015860">
    <property type="entry name" value="ABC_transpr_TagH-like"/>
</dbReference>
<dbReference type="Proteomes" id="UP000241447">
    <property type="component" value="Chromosome"/>
</dbReference>
<feature type="domain" description="ABC transporter" evidence="5">
    <location>
        <begin position="2"/>
        <end position="221"/>
    </location>
</feature>
<evidence type="ECO:0000256" key="2">
    <source>
        <dbReference type="ARBA" id="ARBA00022448"/>
    </source>
</evidence>
<keyword evidence="3" id="KW-0547">Nucleotide-binding</keyword>
<dbReference type="PROSITE" id="PS50893">
    <property type="entry name" value="ABC_TRANSPORTER_2"/>
    <property type="match status" value="1"/>
</dbReference>
<comment type="similarity">
    <text evidence="1">Belongs to the ABC transporter superfamily.</text>
</comment>
<proteinExistence type="inferred from homology"/>
<evidence type="ECO:0000256" key="3">
    <source>
        <dbReference type="ARBA" id="ARBA00022741"/>
    </source>
</evidence>
<dbReference type="OrthoDB" id="9778870at2"/>
<dbReference type="GO" id="GO:0016887">
    <property type="term" value="F:ATP hydrolysis activity"/>
    <property type="evidence" value="ECO:0007669"/>
    <property type="project" value="InterPro"/>
</dbReference>
<evidence type="ECO:0000256" key="1">
    <source>
        <dbReference type="ARBA" id="ARBA00005417"/>
    </source>
</evidence>
<dbReference type="PROSITE" id="PS00211">
    <property type="entry name" value="ABC_TRANSPORTER_1"/>
    <property type="match status" value="1"/>
</dbReference>
<dbReference type="EMBL" id="CP028475">
    <property type="protein sequence ID" value="AVW92592.1"/>
    <property type="molecule type" value="Genomic_DNA"/>
</dbReference>
<dbReference type="GO" id="GO:0140359">
    <property type="term" value="F:ABC-type transporter activity"/>
    <property type="evidence" value="ECO:0007669"/>
    <property type="project" value="InterPro"/>
</dbReference>
<dbReference type="Gene3D" id="3.40.50.300">
    <property type="entry name" value="P-loop containing nucleotide triphosphate hydrolases"/>
    <property type="match status" value="1"/>
</dbReference>
<dbReference type="GO" id="GO:0016020">
    <property type="term" value="C:membrane"/>
    <property type="evidence" value="ECO:0007669"/>
    <property type="project" value="InterPro"/>
</dbReference>
<organism evidence="6 7">
    <name type="scientific">Celeribacter baekdonensis</name>
    <dbReference type="NCBI Taxonomy" id="875171"/>
    <lineage>
        <taxon>Bacteria</taxon>
        <taxon>Pseudomonadati</taxon>
        <taxon>Pseudomonadota</taxon>
        <taxon>Alphaproteobacteria</taxon>
        <taxon>Rhodobacterales</taxon>
        <taxon>Roseobacteraceae</taxon>
        <taxon>Celeribacter</taxon>
    </lineage>
</organism>
<reference evidence="6 7" key="1">
    <citation type="submission" date="2018-03" db="EMBL/GenBank/DDBJ databases">
        <title>The Complete Genome of Celeribacter baekdonensis strain LH4, a Thiosulfate-Oxidizing Alphaproteobacterium Isolated from Gulf of Mexico Continental Slope Sediments.</title>
        <authorList>
            <person name="Flood B.E."/>
            <person name="Bailey J.V."/>
            <person name="Leprich D."/>
        </authorList>
    </citation>
    <scope>NUCLEOTIDE SEQUENCE [LARGE SCALE GENOMIC DNA]</scope>
    <source>
        <strain evidence="6 7">LH4</strain>
    </source>
</reference>
<dbReference type="AlphaFoldDB" id="A0A2R4M6D0"/>
<dbReference type="InterPro" id="IPR003439">
    <property type="entry name" value="ABC_transporter-like_ATP-bd"/>
</dbReference>
<dbReference type="PANTHER" id="PTHR46743:SF2">
    <property type="entry name" value="TEICHOIC ACIDS EXPORT ATP-BINDING PROTEIN TAGH"/>
    <property type="match status" value="1"/>
</dbReference>
<keyword evidence="2" id="KW-0813">Transport</keyword>
<dbReference type="SMART" id="SM00382">
    <property type="entry name" value="AAA"/>
    <property type="match status" value="1"/>
</dbReference>
<dbReference type="InterPro" id="IPR003593">
    <property type="entry name" value="AAA+_ATPase"/>
</dbReference>
<name>A0A2R4M6D0_9RHOB</name>
<evidence type="ECO:0000313" key="6">
    <source>
        <dbReference type="EMBL" id="AVW92592.1"/>
    </source>
</evidence>
<dbReference type="KEGG" id="cbak:DA792_17095"/>
<dbReference type="InterPro" id="IPR027417">
    <property type="entry name" value="P-loop_NTPase"/>
</dbReference>
<dbReference type="InterPro" id="IPR050683">
    <property type="entry name" value="Bact_Polysacc_Export_ATP-bd"/>
</dbReference>
<dbReference type="PANTHER" id="PTHR46743">
    <property type="entry name" value="TEICHOIC ACIDS EXPORT ATP-BINDING PROTEIN TAGH"/>
    <property type="match status" value="1"/>
</dbReference>
<evidence type="ECO:0000256" key="4">
    <source>
        <dbReference type="ARBA" id="ARBA00022840"/>
    </source>
</evidence>
<protein>
    <submittedName>
        <fullName evidence="6">ABC transporter ATP-binding protein</fullName>
    </submittedName>
</protein>
<evidence type="ECO:0000313" key="7">
    <source>
        <dbReference type="Proteomes" id="UP000241447"/>
    </source>
</evidence>